<sequence length="341" mass="38896">MANEQNTSLMLAPSVINNKLKLLSTTNFSHRCLILITNWKGYCHTGFGRRLDQILARLDTDQVSRRCFQAYLTTIVSNANFHRDSIVIFILSTMLNLHDSSILALQVLSQHFEAIVEDSLFLALQAHDIYEILSSDHLWVFKEVSLVMGINAWIKKEKSRTAYQDNMMDLIDWSRWSEADFKKASTNDLSWAIPTISAHKIESHSANDRIRMPRWRNIKLRAMFSEKGLVSSDNFFSIANYSWNMSIVPGNNSPKVLLFLHLLHVLEGSQLTIDLPIRVSVRLSPNMFVVAHSKQQEVAVIYSSIHSTQQVFTLQPIVPGSLFEFSSFQAHIQVINSVVNC</sequence>
<evidence type="ECO:0000313" key="2">
    <source>
        <dbReference type="EMBL" id="CRZ09164.1"/>
    </source>
</evidence>
<dbReference type="EMBL" id="HACM01008722">
    <property type="protein sequence ID" value="CRZ09164.1"/>
    <property type="molecule type" value="Transcribed_RNA"/>
</dbReference>
<feature type="domain" description="BACK" evidence="1">
    <location>
        <begin position="88"/>
        <end position="181"/>
    </location>
</feature>
<accession>A0A0H5RKA5</accession>
<dbReference type="InterPro" id="IPR011705">
    <property type="entry name" value="BACK"/>
</dbReference>
<dbReference type="Pfam" id="PF07707">
    <property type="entry name" value="BACK"/>
    <property type="match status" value="1"/>
</dbReference>
<dbReference type="Gene3D" id="1.25.40.420">
    <property type="match status" value="1"/>
</dbReference>
<name>A0A0H5RKA5_9EUKA</name>
<dbReference type="AlphaFoldDB" id="A0A0H5RKA5"/>
<organism evidence="2">
    <name type="scientific">Spongospora subterranea</name>
    <dbReference type="NCBI Taxonomy" id="70186"/>
    <lineage>
        <taxon>Eukaryota</taxon>
        <taxon>Sar</taxon>
        <taxon>Rhizaria</taxon>
        <taxon>Endomyxa</taxon>
        <taxon>Phytomyxea</taxon>
        <taxon>Plasmodiophorida</taxon>
        <taxon>Plasmodiophoridae</taxon>
        <taxon>Spongospora</taxon>
    </lineage>
</organism>
<evidence type="ECO:0000259" key="1">
    <source>
        <dbReference type="Pfam" id="PF07707"/>
    </source>
</evidence>
<proteinExistence type="predicted"/>
<protein>
    <recommendedName>
        <fullName evidence="1">BACK domain-containing protein</fullName>
    </recommendedName>
</protein>
<reference evidence="2" key="1">
    <citation type="submission" date="2015-04" db="EMBL/GenBank/DDBJ databases">
        <title>The genome sequence of the plant pathogenic Rhizarian Plasmodiophora brassicae reveals insights in its biotrophic life cycle and the origin of chitin synthesis.</title>
        <authorList>
            <person name="Schwelm A."/>
            <person name="Fogelqvist J."/>
            <person name="Knaust A."/>
            <person name="Julke S."/>
            <person name="Lilja T."/>
            <person name="Dhandapani V."/>
            <person name="Bonilla-Rosso G."/>
            <person name="Karlsson M."/>
            <person name="Shevchenko A."/>
            <person name="Choi S.R."/>
            <person name="Kim H.G."/>
            <person name="Park J.Y."/>
            <person name="Lim Y.P."/>
            <person name="Ludwig-Muller J."/>
            <person name="Dixelius C."/>
        </authorList>
    </citation>
    <scope>NUCLEOTIDE SEQUENCE</scope>
    <source>
        <tissue evidence="2">Potato root galls</tissue>
    </source>
</reference>